<dbReference type="EMBL" id="ASPP01002802">
    <property type="protein sequence ID" value="ETO34178.1"/>
    <property type="molecule type" value="Genomic_DNA"/>
</dbReference>
<feature type="coiled-coil region" evidence="1">
    <location>
        <begin position="136"/>
        <end position="163"/>
    </location>
</feature>
<accession>X6P7T5</accession>
<evidence type="ECO:0000256" key="1">
    <source>
        <dbReference type="SAM" id="Coils"/>
    </source>
</evidence>
<protein>
    <submittedName>
        <fullName evidence="2">Uncharacterized protein</fullName>
    </submittedName>
</protein>
<proteinExistence type="predicted"/>
<sequence>MWDPVAKEHLEKLKMQAADAKKQMEDNYKQIQSEIKEKQTKTQQQTQKAMESLQKCTEDLLVEEENVKKLENLIQGKHNQFLHGGEIIKTQEEIAERDKQNAALLTKMEMIKDESLCIDKRFNNATDEINDKTKKLKLLFKKYQTKKDELSECEEEYLTEEQELTDMLAIKNLERTLWLEFIEKYSQWNPVIDEWQIPAQEYAENNTSQVMYSKSNSIIEDSEPKAKVQLTVDKGLETQIIQSYRNITPEKLNDIMAKINQWKGLSFMCCYFQIKSKLSLKKPETELERLETTEYEMSFDMGDEVQLLEGFADSKMASTSLQWIPTDEVELRHVVHLALETNFDPHTETQQVYMSYGVDVSPLLQKKKKIENKLK</sequence>
<organism evidence="2 3">
    <name type="scientific">Reticulomyxa filosa</name>
    <dbReference type="NCBI Taxonomy" id="46433"/>
    <lineage>
        <taxon>Eukaryota</taxon>
        <taxon>Sar</taxon>
        <taxon>Rhizaria</taxon>
        <taxon>Retaria</taxon>
        <taxon>Foraminifera</taxon>
        <taxon>Monothalamids</taxon>
        <taxon>Reticulomyxidae</taxon>
        <taxon>Reticulomyxa</taxon>
    </lineage>
</organism>
<reference evidence="2 3" key="1">
    <citation type="journal article" date="2013" name="Curr. Biol.">
        <title>The Genome of the Foraminiferan Reticulomyxa filosa.</title>
        <authorList>
            <person name="Glockner G."/>
            <person name="Hulsmann N."/>
            <person name="Schleicher M."/>
            <person name="Noegel A.A."/>
            <person name="Eichinger L."/>
            <person name="Gallinger C."/>
            <person name="Pawlowski J."/>
            <person name="Sierra R."/>
            <person name="Euteneuer U."/>
            <person name="Pillet L."/>
            <person name="Moustafa A."/>
            <person name="Platzer M."/>
            <person name="Groth M."/>
            <person name="Szafranski K."/>
            <person name="Schliwa M."/>
        </authorList>
    </citation>
    <scope>NUCLEOTIDE SEQUENCE [LARGE SCALE GENOMIC DNA]</scope>
</reference>
<dbReference type="AlphaFoldDB" id="X6P7T5"/>
<name>X6P7T5_RETFI</name>
<feature type="coiled-coil region" evidence="1">
    <location>
        <begin position="7"/>
        <end position="73"/>
    </location>
</feature>
<evidence type="ECO:0000313" key="3">
    <source>
        <dbReference type="Proteomes" id="UP000023152"/>
    </source>
</evidence>
<keyword evidence="3" id="KW-1185">Reference proteome</keyword>
<keyword evidence="1" id="KW-0175">Coiled coil</keyword>
<comment type="caution">
    <text evidence="2">The sequence shown here is derived from an EMBL/GenBank/DDBJ whole genome shotgun (WGS) entry which is preliminary data.</text>
</comment>
<evidence type="ECO:0000313" key="2">
    <source>
        <dbReference type="EMBL" id="ETO34178.1"/>
    </source>
</evidence>
<dbReference type="Proteomes" id="UP000023152">
    <property type="component" value="Unassembled WGS sequence"/>
</dbReference>
<gene>
    <name evidence="2" type="ORF">RFI_02913</name>
</gene>